<dbReference type="AlphaFoldDB" id="A0A414CF03"/>
<organism evidence="2 3">
    <name type="scientific">Streptococcus parasanguinis</name>
    <dbReference type="NCBI Taxonomy" id="1318"/>
    <lineage>
        <taxon>Bacteria</taxon>
        <taxon>Bacillati</taxon>
        <taxon>Bacillota</taxon>
        <taxon>Bacilli</taxon>
        <taxon>Lactobacillales</taxon>
        <taxon>Streptococcaceae</taxon>
        <taxon>Streptococcus</taxon>
    </lineage>
</organism>
<dbReference type="EMBL" id="QSIO01000005">
    <property type="protein sequence ID" value="RHC93531.1"/>
    <property type="molecule type" value="Genomic_DNA"/>
</dbReference>
<gene>
    <name evidence="2" type="ORF">DW820_10085</name>
</gene>
<evidence type="ECO:0000313" key="2">
    <source>
        <dbReference type="EMBL" id="RHC93531.1"/>
    </source>
</evidence>
<name>A0A414CF03_STRPA</name>
<feature type="transmembrane region" description="Helical" evidence="1">
    <location>
        <begin position="12"/>
        <end position="30"/>
    </location>
</feature>
<sequence>MKRFRYHHEFWMDFHFWILVLLLAAVALTMRDPLSVVSLAYLTFVGILILLQVFQPPVSTRQYPEGSYHFNWTFYRDTRLYINLFLLAGLLAGPMASSDMVYWILLGAVVGSIGFVFVVKEKATQEMA</sequence>
<feature type="transmembrane region" description="Helical" evidence="1">
    <location>
        <begin position="36"/>
        <end position="54"/>
    </location>
</feature>
<dbReference type="RefSeq" id="WP_118096315.1">
    <property type="nucleotide sequence ID" value="NZ_QSIO01000005.1"/>
</dbReference>
<evidence type="ECO:0000313" key="3">
    <source>
        <dbReference type="Proteomes" id="UP000285773"/>
    </source>
</evidence>
<reference evidence="2 3" key="1">
    <citation type="submission" date="2018-08" db="EMBL/GenBank/DDBJ databases">
        <title>A genome reference for cultivated species of the human gut microbiota.</title>
        <authorList>
            <person name="Zou Y."/>
            <person name="Xue W."/>
            <person name="Luo G."/>
        </authorList>
    </citation>
    <scope>NUCLEOTIDE SEQUENCE [LARGE SCALE GENOMIC DNA]</scope>
    <source>
        <strain evidence="2 3">AM33-3BH</strain>
    </source>
</reference>
<comment type="caution">
    <text evidence="2">The sequence shown here is derived from an EMBL/GenBank/DDBJ whole genome shotgun (WGS) entry which is preliminary data.</text>
</comment>
<feature type="transmembrane region" description="Helical" evidence="1">
    <location>
        <begin position="80"/>
        <end position="96"/>
    </location>
</feature>
<keyword evidence="1" id="KW-1133">Transmembrane helix</keyword>
<keyword evidence="1" id="KW-0472">Membrane</keyword>
<feature type="transmembrane region" description="Helical" evidence="1">
    <location>
        <begin position="102"/>
        <end position="119"/>
    </location>
</feature>
<proteinExistence type="predicted"/>
<protein>
    <submittedName>
        <fullName evidence="2">ABC transporter permease</fullName>
    </submittedName>
</protein>
<dbReference type="Proteomes" id="UP000285773">
    <property type="component" value="Unassembled WGS sequence"/>
</dbReference>
<keyword evidence="1" id="KW-0812">Transmembrane</keyword>
<evidence type="ECO:0000256" key="1">
    <source>
        <dbReference type="SAM" id="Phobius"/>
    </source>
</evidence>
<accession>A0A414CF03</accession>